<reference evidence="2 3" key="1">
    <citation type="submission" date="2015-07" db="EMBL/GenBank/DDBJ databases">
        <authorList>
            <person name="O'Brien H.E."/>
            <person name="Thakur S."/>
            <person name="Gong Y."/>
            <person name="Wang P.W."/>
            <person name="Guttman D.S."/>
        </authorList>
    </citation>
    <scope>NUCLEOTIDE SEQUENCE [LARGE SCALE GENOMIC DNA]</scope>
    <source>
        <strain evidence="2 3">107</strain>
    </source>
</reference>
<reference evidence="2 3" key="2">
    <citation type="submission" date="2015-10" db="EMBL/GenBank/DDBJ databases">
        <title>Comparative genomics and high-throughput reverse genetic screens identify a new phytobacterial MAMP and an Arabidopsis receptor required for immune elicitation.</title>
        <authorList>
            <person name="Mott G.A."/>
            <person name="Thakur S."/>
            <person name="Wang P.W."/>
            <person name="Desveaux D."/>
            <person name="Guttman D.S."/>
        </authorList>
    </citation>
    <scope>NUCLEOTIDE SEQUENCE [LARGE SCALE GENOMIC DNA]</scope>
    <source>
        <strain evidence="2 3">107</strain>
    </source>
</reference>
<dbReference type="Proteomes" id="UP000037943">
    <property type="component" value="Unassembled WGS sequence"/>
</dbReference>
<evidence type="ECO:0000313" key="2">
    <source>
        <dbReference type="EMBL" id="KPC17661.1"/>
    </source>
</evidence>
<keyword evidence="1" id="KW-0175">Coiled coil</keyword>
<organism evidence="2 3">
    <name type="scientific">Pseudomonas amygdali pv. lachrymans</name>
    <name type="common">Pseudomonas syringae pv. lachrymans</name>
    <dbReference type="NCBI Taxonomy" id="53707"/>
    <lineage>
        <taxon>Bacteria</taxon>
        <taxon>Pseudomonadati</taxon>
        <taxon>Pseudomonadota</taxon>
        <taxon>Gammaproteobacteria</taxon>
        <taxon>Pseudomonadales</taxon>
        <taxon>Pseudomonadaceae</taxon>
        <taxon>Pseudomonas</taxon>
        <taxon>Pseudomonas amygdali</taxon>
    </lineage>
</organism>
<protein>
    <submittedName>
        <fullName evidence="2">Uncharacterized protein</fullName>
    </submittedName>
</protein>
<evidence type="ECO:0000256" key="1">
    <source>
        <dbReference type="SAM" id="Coils"/>
    </source>
</evidence>
<name>A0ABR5KS62_PSEAV</name>
<proteinExistence type="predicted"/>
<keyword evidence="3" id="KW-1185">Reference proteome</keyword>
<feature type="coiled-coil region" evidence="1">
    <location>
        <begin position="344"/>
        <end position="392"/>
    </location>
</feature>
<evidence type="ECO:0000313" key="3">
    <source>
        <dbReference type="Proteomes" id="UP000037943"/>
    </source>
</evidence>
<sequence length="581" mass="64753">MMERGIEANRGMTLTGSMEWLTSTFLQANPYQADDVAELKELLEDDESDYASYFLDFIAAAADESFYRALKPRYMDVADLGVNLVLCTLTPEATLDFFDAFPWLAERQGKFIALVKQNIEEAGEEDPAISYANEMLSLIKCLFENVDRQRLDPTLQGHMRIRSLIMQIQSYHAQHGADSFTAVLKDDHEQMVTLLSQAGEIFKRYKIADAMAHWAPVIAELEALPKMIAIDTSSDEQIELLESYMSNRHKALIPVRSGFRDFHASVGGIERHMEKLSSITQNGDGSLDEILKLNEELLVAKGTAVEKAAEIAPIGSSLIKNASALIHEIERLQAIPKVDFQARTRELEEQVVGISEQLETLKQQLALVTQEKDAASQNLEKERDRRINQEEAATVARREAHDLRTTMANIGKNMSTQSASAALPLEPSFVVDLMKGSAKLTPEAILTAFAALYPQDLVVLESAFKSARDAYNFEMGSRLAALVQSMVDYLGSVRSGKPDAESRTILGSSYASHESDTVVNNVKLRSQREFIYEGQKVVFLSHVSVGRGYGTQHQIRLYFKVIDDKMVIAYCGERLDSATTS</sequence>
<accession>A0ABR5KS62</accession>
<dbReference type="EMBL" id="LGLK01000057">
    <property type="protein sequence ID" value="KPC17661.1"/>
    <property type="molecule type" value="Genomic_DNA"/>
</dbReference>
<gene>
    <name evidence="2" type="ORF">AC499_0863</name>
</gene>
<comment type="caution">
    <text evidence="2">The sequence shown here is derived from an EMBL/GenBank/DDBJ whole genome shotgun (WGS) entry which is preliminary data.</text>
</comment>